<dbReference type="Proteomes" id="UP000283269">
    <property type="component" value="Unassembled WGS sequence"/>
</dbReference>
<dbReference type="AlphaFoldDB" id="A0A409XRW6"/>
<feature type="compositionally biased region" description="Acidic residues" evidence="1">
    <location>
        <begin position="274"/>
        <end position="304"/>
    </location>
</feature>
<feature type="region of interest" description="Disordered" evidence="1">
    <location>
        <begin position="236"/>
        <end position="312"/>
    </location>
</feature>
<dbReference type="EMBL" id="NHYD01000747">
    <property type="protein sequence ID" value="PPQ93460.1"/>
    <property type="molecule type" value="Genomic_DNA"/>
</dbReference>
<evidence type="ECO:0000313" key="3">
    <source>
        <dbReference type="Proteomes" id="UP000283269"/>
    </source>
</evidence>
<keyword evidence="3" id="KW-1185">Reference proteome</keyword>
<dbReference type="InParanoid" id="A0A409XRW6"/>
<reference evidence="2 3" key="1">
    <citation type="journal article" date="2018" name="Evol. Lett.">
        <title>Horizontal gene cluster transfer increased hallucinogenic mushroom diversity.</title>
        <authorList>
            <person name="Reynolds H.T."/>
            <person name="Vijayakumar V."/>
            <person name="Gluck-Thaler E."/>
            <person name="Korotkin H.B."/>
            <person name="Matheny P.B."/>
            <person name="Slot J.C."/>
        </authorList>
    </citation>
    <scope>NUCLEOTIDE SEQUENCE [LARGE SCALE GENOMIC DNA]</scope>
    <source>
        <strain evidence="2 3">2631</strain>
    </source>
</reference>
<proteinExistence type="predicted"/>
<accession>A0A409XRW6</accession>
<dbReference type="OrthoDB" id="2610860at2759"/>
<protein>
    <submittedName>
        <fullName evidence="2">Uncharacterized protein</fullName>
    </submittedName>
</protein>
<gene>
    <name evidence="2" type="ORF">CVT25_008564</name>
</gene>
<evidence type="ECO:0000256" key="1">
    <source>
        <dbReference type="SAM" id="MobiDB-lite"/>
    </source>
</evidence>
<sequence>MANSPDFKDYTLPGDIEDPRHATRRAVSMATAYSRFINPRGLESPFYGPWNNILCSLIDDADEALSVFPQLMIYRLRRERRPSDAYSTSSKASKAEGNTDQAIPDFCIVSVVCTHREGQQIPPLPTSWSLLQIPRTDIRAIVELKQAPSRNLKTESRFVISLDSQLLLAKVQLRSQAALVFASPTYRNRDVVLCIAVSGEWYSWRLFQRTEFNFPEKIPKNFFYLQKYATGTASESPLAAGAQTSEGKNDEGVGEQDRDKKDSEEDVENRKDEDVDDNDDDVDSDEAEDEIEGEQGDGENEADEEDKKESVDAVLPGVRPVQRFEGLSHPILQAEVANIVDAWPERGDWSGWIRLGTAASNQSFYLMNQFLRDLQYGR</sequence>
<name>A0A409XRW6_PSICY</name>
<comment type="caution">
    <text evidence="2">The sequence shown here is derived from an EMBL/GenBank/DDBJ whole genome shotgun (WGS) entry which is preliminary data.</text>
</comment>
<evidence type="ECO:0000313" key="2">
    <source>
        <dbReference type="EMBL" id="PPQ93460.1"/>
    </source>
</evidence>
<organism evidence="2 3">
    <name type="scientific">Psilocybe cyanescens</name>
    <dbReference type="NCBI Taxonomy" id="93625"/>
    <lineage>
        <taxon>Eukaryota</taxon>
        <taxon>Fungi</taxon>
        <taxon>Dikarya</taxon>
        <taxon>Basidiomycota</taxon>
        <taxon>Agaricomycotina</taxon>
        <taxon>Agaricomycetes</taxon>
        <taxon>Agaricomycetidae</taxon>
        <taxon>Agaricales</taxon>
        <taxon>Agaricineae</taxon>
        <taxon>Strophariaceae</taxon>
        <taxon>Psilocybe</taxon>
    </lineage>
</organism>
<feature type="compositionally biased region" description="Basic and acidic residues" evidence="1">
    <location>
        <begin position="247"/>
        <end position="273"/>
    </location>
</feature>